<accession>A0ABW0NX08</accession>
<dbReference type="Proteomes" id="UP001596060">
    <property type="component" value="Unassembled WGS sequence"/>
</dbReference>
<proteinExistence type="predicted"/>
<evidence type="ECO:0000313" key="1">
    <source>
        <dbReference type="EMBL" id="MFC5504109.1"/>
    </source>
</evidence>
<dbReference type="EC" id="2.1.1.-" evidence="1"/>
<keyword evidence="2" id="KW-1185">Reference proteome</keyword>
<keyword evidence="1" id="KW-0808">Transferase</keyword>
<dbReference type="GO" id="GO:0008168">
    <property type="term" value="F:methyltransferase activity"/>
    <property type="evidence" value="ECO:0007669"/>
    <property type="project" value="UniProtKB-KW"/>
</dbReference>
<keyword evidence="1" id="KW-0489">Methyltransferase</keyword>
<evidence type="ECO:0000313" key="2">
    <source>
        <dbReference type="Proteomes" id="UP001596060"/>
    </source>
</evidence>
<dbReference type="CDD" id="cd02440">
    <property type="entry name" value="AdoMet_MTases"/>
    <property type="match status" value="1"/>
</dbReference>
<protein>
    <submittedName>
        <fullName evidence="1">SAM-dependent methyltransferase</fullName>
        <ecNumber evidence="1">2.1.1.-</ecNumber>
    </submittedName>
</protein>
<gene>
    <name evidence="1" type="ORF">ACFPN9_02415</name>
</gene>
<reference evidence="2" key="1">
    <citation type="journal article" date="2019" name="Int. J. Syst. Evol. Microbiol.">
        <title>The Global Catalogue of Microorganisms (GCM) 10K type strain sequencing project: providing services to taxonomists for standard genome sequencing and annotation.</title>
        <authorList>
            <consortium name="The Broad Institute Genomics Platform"/>
            <consortium name="The Broad Institute Genome Sequencing Center for Infectious Disease"/>
            <person name="Wu L."/>
            <person name="Ma J."/>
        </authorList>
    </citation>
    <scope>NUCLEOTIDE SEQUENCE [LARGE SCALE GENOMIC DNA]</scope>
    <source>
        <strain evidence="2">CCUG 43117</strain>
    </source>
</reference>
<dbReference type="EMBL" id="JBHSLU010000004">
    <property type="protein sequence ID" value="MFC5504109.1"/>
    <property type="molecule type" value="Genomic_DNA"/>
</dbReference>
<dbReference type="SUPFAM" id="SSF53335">
    <property type="entry name" value="S-adenosyl-L-methionine-dependent methyltransferases"/>
    <property type="match status" value="1"/>
</dbReference>
<dbReference type="Gene3D" id="3.40.50.150">
    <property type="entry name" value="Vaccinia Virus protein VP39"/>
    <property type="match status" value="1"/>
</dbReference>
<comment type="caution">
    <text evidence="1">The sequence shown here is derived from an EMBL/GenBank/DDBJ whole genome shotgun (WGS) entry which is preliminary data.</text>
</comment>
<dbReference type="PANTHER" id="PTHR43832:SF1">
    <property type="entry name" value="S-ADENOSYL-L-METHIONINE-DEPENDENT METHYLTRANSFERASES SUPERFAMILY PROTEIN"/>
    <property type="match status" value="1"/>
</dbReference>
<organism evidence="1 2">
    <name type="scientific">Bosea massiliensis</name>
    <dbReference type="NCBI Taxonomy" id="151419"/>
    <lineage>
        <taxon>Bacteria</taxon>
        <taxon>Pseudomonadati</taxon>
        <taxon>Pseudomonadota</taxon>
        <taxon>Alphaproteobacteria</taxon>
        <taxon>Hyphomicrobiales</taxon>
        <taxon>Boseaceae</taxon>
        <taxon>Bosea</taxon>
    </lineage>
</organism>
<sequence>MTILDHLGNWGERLPLPDVVTRAGIATLVGRTDRKLRQGEAEPDSSFVASMGQYPIAQHADAANRQHYEVPAAFFQAALGARRKYSCCYYDTPQTTLDEAEVRALELTLEHADLRDGQRILELGCGWGSLSLFMAERLPSAQITAVSNSASQRAFIEGEIAARGLSNLRIVTADMNAFASEGGFDRIVSVEMFEHMANWTELLSRARGWLKPEGRLFLHVFTHRSACYRFDVEDKSDWIAQHFFTGGLMPSRRLVHCFPELFDVESEWHWSGEHYKRTAEDWLANFDRNLPVIDPILSQVYGADAGLWRRRWRLFFLATSGLFGHAGGESWGVGHYRLKPA</sequence>
<dbReference type="GO" id="GO:0032259">
    <property type="term" value="P:methylation"/>
    <property type="evidence" value="ECO:0007669"/>
    <property type="project" value="UniProtKB-KW"/>
</dbReference>
<name>A0ABW0NX08_9HYPH</name>
<dbReference type="Pfam" id="PF02353">
    <property type="entry name" value="CMAS"/>
    <property type="match status" value="1"/>
</dbReference>
<dbReference type="RefSeq" id="WP_066725490.1">
    <property type="nucleotide sequence ID" value="NZ_JBHSLU010000004.1"/>
</dbReference>
<dbReference type="InterPro" id="IPR029063">
    <property type="entry name" value="SAM-dependent_MTases_sf"/>
</dbReference>
<dbReference type="PANTHER" id="PTHR43832">
    <property type="match status" value="1"/>
</dbReference>